<evidence type="ECO:0008006" key="4">
    <source>
        <dbReference type="Google" id="ProtNLM"/>
    </source>
</evidence>
<dbReference type="InterPro" id="IPR025037">
    <property type="entry name" value="DUF3923"/>
</dbReference>
<dbReference type="Proteomes" id="UP000051307">
    <property type="component" value="Unassembled WGS sequence"/>
</dbReference>
<comment type="caution">
    <text evidence="2">The sequence shown here is derived from an EMBL/GenBank/DDBJ whole genome shotgun (WGS) entry which is preliminary data.</text>
</comment>
<dbReference type="EMBL" id="AZFU01000001">
    <property type="protein sequence ID" value="KRM07277.1"/>
    <property type="molecule type" value="Genomic_DNA"/>
</dbReference>
<feature type="transmembrane region" description="Helical" evidence="1">
    <location>
        <begin position="7"/>
        <end position="24"/>
    </location>
</feature>
<name>A0A0R1VPF1_9LACO</name>
<evidence type="ECO:0000313" key="2">
    <source>
        <dbReference type="EMBL" id="KRM07277.1"/>
    </source>
</evidence>
<evidence type="ECO:0000256" key="1">
    <source>
        <dbReference type="SAM" id="Phobius"/>
    </source>
</evidence>
<dbReference type="PATRIC" id="fig|1423767.3.peg.733"/>
<dbReference type="OrthoDB" id="2413843at2"/>
<dbReference type="Pfam" id="PF13061">
    <property type="entry name" value="DUF3923"/>
    <property type="match status" value="1"/>
</dbReference>
<reference evidence="2 3" key="1">
    <citation type="journal article" date="2015" name="Genome Announc.">
        <title>Expanding the biotechnology potential of lactobacilli through comparative genomics of 213 strains and associated genera.</title>
        <authorList>
            <person name="Sun Z."/>
            <person name="Harris H.M."/>
            <person name="McCann A."/>
            <person name="Guo C."/>
            <person name="Argimon S."/>
            <person name="Zhang W."/>
            <person name="Yang X."/>
            <person name="Jeffery I.B."/>
            <person name="Cooney J.C."/>
            <person name="Kagawa T.F."/>
            <person name="Liu W."/>
            <person name="Song Y."/>
            <person name="Salvetti E."/>
            <person name="Wrobel A."/>
            <person name="Rasinkangas P."/>
            <person name="Parkhill J."/>
            <person name="Rea M.C."/>
            <person name="O'Sullivan O."/>
            <person name="Ritari J."/>
            <person name="Douillard F.P."/>
            <person name="Paul Ross R."/>
            <person name="Yang R."/>
            <person name="Briner A.E."/>
            <person name="Felis G.E."/>
            <person name="de Vos W.M."/>
            <person name="Barrangou R."/>
            <person name="Klaenhammer T.R."/>
            <person name="Caufield P.W."/>
            <person name="Cui Y."/>
            <person name="Zhang H."/>
            <person name="O'Toole P.W."/>
        </authorList>
    </citation>
    <scope>NUCLEOTIDE SEQUENCE [LARGE SCALE GENOMIC DNA]</scope>
    <source>
        <strain evidence="2 3">DSM 16761</strain>
    </source>
</reference>
<keyword evidence="1" id="KW-0812">Transmembrane</keyword>
<dbReference type="RefSeq" id="WP_025014218.1">
    <property type="nucleotide sequence ID" value="NZ_AZFU01000001.1"/>
</dbReference>
<keyword evidence="1" id="KW-0472">Membrane</keyword>
<feature type="transmembrane region" description="Helical" evidence="1">
    <location>
        <begin position="44"/>
        <end position="64"/>
    </location>
</feature>
<dbReference type="AlphaFoldDB" id="A0A0R1VPF1"/>
<evidence type="ECO:0000313" key="3">
    <source>
        <dbReference type="Proteomes" id="UP000051307"/>
    </source>
</evidence>
<gene>
    <name evidence="2" type="ORF">FC59_GL000707</name>
</gene>
<keyword evidence="1" id="KW-1133">Transmembrane helix</keyword>
<organism evidence="2 3">
    <name type="scientific">Lactobacillus kitasatonis DSM 16761 = JCM 1039</name>
    <dbReference type="NCBI Taxonomy" id="1423767"/>
    <lineage>
        <taxon>Bacteria</taxon>
        <taxon>Bacillati</taxon>
        <taxon>Bacillota</taxon>
        <taxon>Bacilli</taxon>
        <taxon>Lactobacillales</taxon>
        <taxon>Lactobacillaceae</taxon>
        <taxon>Lactobacillus</taxon>
    </lineage>
</organism>
<protein>
    <recommendedName>
        <fullName evidence="4">DUF3923 domain-containing protein</fullName>
    </recommendedName>
</protein>
<sequence length="67" mass="7676">MKAWKISGLIVLIIWIVVAALIWFRNVDGAGVAQTVQLKEITLLIWLIFAIPVIIGYIVWFVILKRK</sequence>
<accession>A0A0R1VPF1</accession>
<proteinExistence type="predicted"/>